<dbReference type="Proteomes" id="UP000642819">
    <property type="component" value="Unassembled WGS sequence"/>
</dbReference>
<evidence type="ECO:0008006" key="3">
    <source>
        <dbReference type="Google" id="ProtNLM"/>
    </source>
</evidence>
<dbReference type="SUPFAM" id="SSF53335">
    <property type="entry name" value="S-adenosyl-L-methionine-dependent methyltransferases"/>
    <property type="match status" value="1"/>
</dbReference>
<dbReference type="EMBL" id="BMXK01000001">
    <property type="protein sequence ID" value="GHC98733.1"/>
    <property type="molecule type" value="Genomic_DNA"/>
</dbReference>
<dbReference type="InterPro" id="IPR052939">
    <property type="entry name" value="23S_rRNA_MeTrnsfrase_RlmA"/>
</dbReference>
<sequence length="253" mass="27819">MRAFDDLVAEAAAADVTGWGFEFLDGRAAEERPWWGYVRQQADALSQSEAALDLDTGGGEVLAEALELAARRPSATAATEGWEPNLLRARSRLEPLGVRVAAAAPGEALPFAAGAFDLVTSRHPVAPDWAGTARVLASGGRYLAQHVGPASAFELVEYFLGPQPEARKGRDPEREAEQARAADLDVDELLTARCRMEFHDVGAVVWILRKCPWWVPDFTPERYAAKLRALDARLRREPFVAHSTRHLIRATRR</sequence>
<proteinExistence type="predicted"/>
<protein>
    <recommendedName>
        <fullName evidence="3">Methyltransferase domain-containing protein</fullName>
    </recommendedName>
</protein>
<evidence type="ECO:0000313" key="2">
    <source>
        <dbReference type="Proteomes" id="UP000642819"/>
    </source>
</evidence>
<dbReference type="PANTHER" id="PTHR43460:SF1">
    <property type="entry name" value="METHYLTRANSFERASE TYPE 11 DOMAIN-CONTAINING PROTEIN"/>
    <property type="match status" value="1"/>
</dbReference>
<comment type="caution">
    <text evidence="1">The sequence shown here is derived from an EMBL/GenBank/DDBJ whole genome shotgun (WGS) entry which is preliminary data.</text>
</comment>
<gene>
    <name evidence="1" type="ORF">GCM10008096_00100</name>
</gene>
<dbReference type="RefSeq" id="WP_189348072.1">
    <property type="nucleotide sequence ID" value="NZ_BMXK01000001.1"/>
</dbReference>
<dbReference type="Gene3D" id="3.40.50.150">
    <property type="entry name" value="Vaccinia Virus protein VP39"/>
    <property type="match status" value="1"/>
</dbReference>
<keyword evidence="2" id="KW-1185">Reference proteome</keyword>
<organism evidence="1 2">
    <name type="scientific">Zhihengliuella salsuginis</name>
    <dbReference type="NCBI Taxonomy" id="578222"/>
    <lineage>
        <taxon>Bacteria</taxon>
        <taxon>Bacillati</taxon>
        <taxon>Actinomycetota</taxon>
        <taxon>Actinomycetes</taxon>
        <taxon>Micrococcales</taxon>
        <taxon>Micrococcaceae</taxon>
        <taxon>Zhihengliuella</taxon>
    </lineage>
</organism>
<evidence type="ECO:0000313" key="1">
    <source>
        <dbReference type="EMBL" id="GHC98733.1"/>
    </source>
</evidence>
<name>A0ABQ3G9C3_9MICC</name>
<dbReference type="InterPro" id="IPR029063">
    <property type="entry name" value="SAM-dependent_MTases_sf"/>
</dbReference>
<accession>A0ABQ3G9C3</accession>
<reference evidence="2" key="1">
    <citation type="journal article" date="2019" name="Int. J. Syst. Evol. Microbiol.">
        <title>The Global Catalogue of Microorganisms (GCM) 10K type strain sequencing project: providing services to taxonomists for standard genome sequencing and annotation.</title>
        <authorList>
            <consortium name="The Broad Institute Genomics Platform"/>
            <consortium name="The Broad Institute Genome Sequencing Center for Infectious Disease"/>
            <person name="Wu L."/>
            <person name="Ma J."/>
        </authorList>
    </citation>
    <scope>NUCLEOTIDE SEQUENCE [LARGE SCALE GENOMIC DNA]</scope>
    <source>
        <strain evidence="2">KCTC 19466</strain>
    </source>
</reference>
<dbReference type="PANTHER" id="PTHR43460">
    <property type="entry name" value="METHYLTRANSFERASE"/>
    <property type="match status" value="1"/>
</dbReference>